<evidence type="ECO:0000313" key="2">
    <source>
        <dbReference type="Proteomes" id="UP000028826"/>
    </source>
</evidence>
<dbReference type="RefSeq" id="WP_035710804.1">
    <property type="nucleotide sequence ID" value="NZ_CAMIFG010000017.1"/>
</dbReference>
<dbReference type="Pfam" id="PF13439">
    <property type="entry name" value="Glyco_transf_4"/>
    <property type="match status" value="1"/>
</dbReference>
<reference evidence="1 2" key="1">
    <citation type="submission" date="2014-03" db="EMBL/GenBank/DDBJ databases">
        <title>Genome of Haematobacter massiliensis CCUG 47968.</title>
        <authorList>
            <person name="Wang D."/>
            <person name="Wang G."/>
        </authorList>
    </citation>
    <scope>NUCLEOTIDE SEQUENCE [LARGE SCALE GENOMIC DNA]</scope>
    <source>
        <strain evidence="1 2">CCUG 47968</strain>
    </source>
</reference>
<dbReference type="eggNOG" id="COG0438">
    <property type="taxonomic scope" value="Bacteria"/>
</dbReference>
<accession>A0A086Y594</accession>
<dbReference type="InterPro" id="IPR028098">
    <property type="entry name" value="Glyco_trans_4-like_N"/>
</dbReference>
<dbReference type="Pfam" id="PF00534">
    <property type="entry name" value="Glycos_transf_1"/>
    <property type="match status" value="1"/>
</dbReference>
<dbReference type="OrthoDB" id="9790710at2"/>
<dbReference type="EMBL" id="JGYG01000006">
    <property type="protein sequence ID" value="KFI29444.1"/>
    <property type="molecule type" value="Genomic_DNA"/>
</dbReference>
<keyword evidence="2" id="KW-1185">Reference proteome</keyword>
<dbReference type="PANTHER" id="PTHR12526:SF595">
    <property type="entry name" value="BLL5217 PROTEIN"/>
    <property type="match status" value="1"/>
</dbReference>
<dbReference type="Gene3D" id="3.40.50.2000">
    <property type="entry name" value="Glycogen Phosphorylase B"/>
    <property type="match status" value="2"/>
</dbReference>
<comment type="caution">
    <text evidence="1">The sequence shown here is derived from an EMBL/GenBank/DDBJ whole genome shotgun (WGS) entry which is preliminary data.</text>
</comment>
<dbReference type="STRING" id="195105.CN97_16585"/>
<proteinExistence type="predicted"/>
<dbReference type="InterPro" id="IPR001296">
    <property type="entry name" value="Glyco_trans_1"/>
</dbReference>
<protein>
    <submittedName>
        <fullName evidence="1">Uncharacterized protein</fullName>
    </submittedName>
</protein>
<dbReference type="PANTHER" id="PTHR12526">
    <property type="entry name" value="GLYCOSYLTRANSFERASE"/>
    <property type="match status" value="1"/>
</dbReference>
<dbReference type="AlphaFoldDB" id="A0A086Y594"/>
<dbReference type="Proteomes" id="UP000028826">
    <property type="component" value="Unassembled WGS sequence"/>
</dbReference>
<dbReference type="SUPFAM" id="SSF53756">
    <property type="entry name" value="UDP-Glycosyltransferase/glycogen phosphorylase"/>
    <property type="match status" value="1"/>
</dbReference>
<gene>
    <name evidence="1" type="ORF">CN97_16585</name>
</gene>
<sequence>MLTFRPLRSGQPLRIAVVSTVYRATPPSGYGGIERVVHEYCEELIRQGHEVTLFAREGSRSSGRLIPIPAPGRELTGVNKAADKLSEEPLYEIMKTALEADPVDVIHDWSFENLYVLRHPERFPFLISSCIPVGPEYQRPNIVAAGRGHAEAIGGGMPHVNYGVDLSRYRFVRQKTAPIVHIAKVAPYKAQHEAILAALRAGVPLDIYGVPEHRLYYSAVVRPLTVLGRGISWKGETSDLPTVLGAARALVQTPRWMDALPMVVIQALACGTPVIAYRSGGLPEQIDHGVSGFLVDGAKELAEAMRNVGQLDPAACRRWAEERFDVARMARDYVHLFERVREGEAWIGGPAVPGGRVQRAGQAEAV</sequence>
<organism evidence="1 2">
    <name type="scientific">Haematobacter massiliensis</name>
    <dbReference type="NCBI Taxonomy" id="195105"/>
    <lineage>
        <taxon>Bacteria</taxon>
        <taxon>Pseudomonadati</taxon>
        <taxon>Pseudomonadota</taxon>
        <taxon>Alphaproteobacteria</taxon>
        <taxon>Rhodobacterales</taxon>
        <taxon>Paracoccaceae</taxon>
        <taxon>Haematobacter</taxon>
    </lineage>
</organism>
<dbReference type="GO" id="GO:0016757">
    <property type="term" value="F:glycosyltransferase activity"/>
    <property type="evidence" value="ECO:0007669"/>
    <property type="project" value="InterPro"/>
</dbReference>
<evidence type="ECO:0000313" key="1">
    <source>
        <dbReference type="EMBL" id="KFI29444.1"/>
    </source>
</evidence>
<name>A0A086Y594_9RHOB</name>